<dbReference type="EMBL" id="AVOT02035936">
    <property type="protein sequence ID" value="MBW0530362.1"/>
    <property type="molecule type" value="Genomic_DNA"/>
</dbReference>
<evidence type="ECO:0000313" key="3">
    <source>
        <dbReference type="EMBL" id="MBW0530362.1"/>
    </source>
</evidence>
<reference evidence="3" key="1">
    <citation type="submission" date="2021-03" db="EMBL/GenBank/DDBJ databases">
        <title>Draft genome sequence of rust myrtle Austropuccinia psidii MF-1, a brazilian biotype.</title>
        <authorList>
            <person name="Quecine M.C."/>
            <person name="Pachon D.M.R."/>
            <person name="Bonatelli M.L."/>
            <person name="Correr F.H."/>
            <person name="Franceschini L.M."/>
            <person name="Leite T.F."/>
            <person name="Margarido G.R.A."/>
            <person name="Almeida C.A."/>
            <person name="Ferrarezi J.A."/>
            <person name="Labate C.A."/>
        </authorList>
    </citation>
    <scope>NUCLEOTIDE SEQUENCE</scope>
    <source>
        <strain evidence="3">MF-1</strain>
    </source>
</reference>
<feature type="compositionally biased region" description="Low complexity" evidence="1">
    <location>
        <begin position="107"/>
        <end position="119"/>
    </location>
</feature>
<evidence type="ECO:0000259" key="2">
    <source>
        <dbReference type="Pfam" id="PF07727"/>
    </source>
</evidence>
<dbReference type="Proteomes" id="UP000765509">
    <property type="component" value="Unassembled WGS sequence"/>
</dbReference>
<accession>A0A9Q3F2I0</accession>
<evidence type="ECO:0000313" key="4">
    <source>
        <dbReference type="Proteomes" id="UP000765509"/>
    </source>
</evidence>
<evidence type="ECO:0000256" key="1">
    <source>
        <dbReference type="SAM" id="MobiDB-lite"/>
    </source>
</evidence>
<name>A0A9Q3F2I0_9BASI</name>
<keyword evidence="4" id="KW-1185">Reference proteome</keyword>
<feature type="region of interest" description="Disordered" evidence="1">
    <location>
        <begin position="177"/>
        <end position="197"/>
    </location>
</feature>
<gene>
    <name evidence="3" type="ORF">O181_070077</name>
</gene>
<sequence length="391" mass="44536">MFPRKGNLYVSQFQPLSNSIIKESTTTTSRDWHIILGHPSNEYLKLFLQLNGLKKSVPLNKPIEGLPCTTSNNSFLVQPSQVTIIPSWPYKNNITSTTLTIPDDRSPTTPIPSSEPTTIVNPEPNQIPLEPCATLSSPSCIPLPQKKGYTYVPHYHNAPKDINSNISRDNIITEPRRQRNAPKVVTPPPAGNGDLYLNKEFQDPNERKHWKEAMDKEFELLTSKNTGTLVPPMSIDKYKERWVCFGNHQEHMVNYYDTYAAVARLESFKILLSLMVNRKYSAYQFDVETAFLYGEMDAPNYVSQVANYDVPDSVSADTDECLFFNTDRTLFLHIHVDDAFIIGETAGIIKNFLNQLSKLYSIKMKKKLTQHLGYTLSWKQNGSVILHQQDF</sequence>
<proteinExistence type="predicted"/>
<dbReference type="Pfam" id="PF07727">
    <property type="entry name" value="RVT_2"/>
    <property type="match status" value="1"/>
</dbReference>
<feature type="region of interest" description="Disordered" evidence="1">
    <location>
        <begin position="98"/>
        <end position="124"/>
    </location>
</feature>
<feature type="domain" description="Reverse transcriptase Ty1/copia-type" evidence="2">
    <location>
        <begin position="237"/>
        <end position="308"/>
    </location>
</feature>
<dbReference type="AlphaFoldDB" id="A0A9Q3F2I0"/>
<protein>
    <recommendedName>
        <fullName evidence="2">Reverse transcriptase Ty1/copia-type domain-containing protein</fullName>
    </recommendedName>
</protein>
<dbReference type="InterPro" id="IPR013103">
    <property type="entry name" value="RVT_2"/>
</dbReference>
<comment type="caution">
    <text evidence="3">The sequence shown here is derived from an EMBL/GenBank/DDBJ whole genome shotgun (WGS) entry which is preliminary data.</text>
</comment>
<organism evidence="3 4">
    <name type="scientific">Austropuccinia psidii MF-1</name>
    <dbReference type="NCBI Taxonomy" id="1389203"/>
    <lineage>
        <taxon>Eukaryota</taxon>
        <taxon>Fungi</taxon>
        <taxon>Dikarya</taxon>
        <taxon>Basidiomycota</taxon>
        <taxon>Pucciniomycotina</taxon>
        <taxon>Pucciniomycetes</taxon>
        <taxon>Pucciniales</taxon>
        <taxon>Sphaerophragmiaceae</taxon>
        <taxon>Austropuccinia</taxon>
    </lineage>
</organism>